<dbReference type="HOGENOM" id="CLU_3182062_0_0_9"/>
<sequence length="46" mass="5534">MEDPLKLLISIAHIAEFLNFLTQQHYQIQYRYQRSVRVQKKILGMA</sequence>
<dbReference type="Proteomes" id="UP000004893">
    <property type="component" value="Unassembled WGS sequence"/>
</dbReference>
<reference evidence="1" key="2">
    <citation type="submission" date="2013-06" db="EMBL/GenBank/DDBJ databases">
        <title>Draft genome sequence of Clostridium hylemonae (DSM 15053).</title>
        <authorList>
            <person name="Sudarsanam P."/>
            <person name="Ley R."/>
            <person name="Guruge J."/>
            <person name="Turnbaugh P.J."/>
            <person name="Mahowald M."/>
            <person name="Liep D."/>
            <person name="Gordon J."/>
        </authorList>
    </citation>
    <scope>NUCLEOTIDE SEQUENCE</scope>
    <source>
        <strain evidence="1">DSM 15053</strain>
    </source>
</reference>
<dbReference type="STRING" id="553973.CLOHYLEM_07686"/>
<evidence type="ECO:0000313" key="1">
    <source>
        <dbReference type="EMBL" id="EEG72284.1"/>
    </source>
</evidence>
<organism evidence="1 2">
    <name type="scientific">[Clostridium] hylemonae DSM 15053</name>
    <dbReference type="NCBI Taxonomy" id="553973"/>
    <lineage>
        <taxon>Bacteria</taxon>
        <taxon>Bacillati</taxon>
        <taxon>Bacillota</taxon>
        <taxon>Clostridia</taxon>
        <taxon>Lachnospirales</taxon>
        <taxon>Lachnospiraceae</taxon>
    </lineage>
</organism>
<name>C0C6E9_9FIRM</name>
<keyword evidence="2" id="KW-1185">Reference proteome</keyword>
<proteinExistence type="predicted"/>
<accession>C0C6E9</accession>
<dbReference type="EMBL" id="ABYI02000042">
    <property type="protein sequence ID" value="EEG72284.1"/>
    <property type="molecule type" value="Genomic_DNA"/>
</dbReference>
<gene>
    <name evidence="1" type="ORF">CLOHYLEM_07686</name>
</gene>
<evidence type="ECO:0000313" key="2">
    <source>
        <dbReference type="Proteomes" id="UP000004893"/>
    </source>
</evidence>
<protein>
    <submittedName>
        <fullName evidence="1">Uncharacterized protein</fullName>
    </submittedName>
</protein>
<dbReference type="AlphaFoldDB" id="C0C6E9"/>
<comment type="caution">
    <text evidence="1">The sequence shown here is derived from an EMBL/GenBank/DDBJ whole genome shotgun (WGS) entry which is preliminary data.</text>
</comment>
<reference evidence="1" key="1">
    <citation type="submission" date="2009-02" db="EMBL/GenBank/DDBJ databases">
        <authorList>
            <person name="Fulton L."/>
            <person name="Clifton S."/>
            <person name="Fulton B."/>
            <person name="Xu J."/>
            <person name="Minx P."/>
            <person name="Pepin K.H."/>
            <person name="Johnson M."/>
            <person name="Bhonagiri V."/>
            <person name="Nash W.E."/>
            <person name="Mardis E.R."/>
            <person name="Wilson R.K."/>
        </authorList>
    </citation>
    <scope>NUCLEOTIDE SEQUENCE [LARGE SCALE GENOMIC DNA]</scope>
    <source>
        <strain evidence="1">DSM 15053</strain>
    </source>
</reference>